<keyword evidence="2" id="KW-0489">Methyltransferase</keyword>
<organism evidence="2 3">
    <name type="scientific">Candidatus Giovannonibacteria bacterium GW2011_GWB1_47_6b</name>
    <dbReference type="NCBI Taxonomy" id="1618655"/>
    <lineage>
        <taxon>Bacteria</taxon>
        <taxon>Candidatus Giovannoniibacteriota</taxon>
    </lineage>
</organism>
<dbReference type="Gene3D" id="3.40.50.150">
    <property type="entry name" value="Vaccinia Virus protein VP39"/>
    <property type="match status" value="1"/>
</dbReference>
<proteinExistence type="predicted"/>
<evidence type="ECO:0000313" key="3">
    <source>
        <dbReference type="Proteomes" id="UP000034682"/>
    </source>
</evidence>
<dbReference type="GO" id="GO:0008757">
    <property type="term" value="F:S-adenosylmethionine-dependent methyltransferase activity"/>
    <property type="evidence" value="ECO:0007669"/>
    <property type="project" value="InterPro"/>
</dbReference>
<dbReference type="CDD" id="cd02440">
    <property type="entry name" value="AdoMet_MTases"/>
    <property type="match status" value="1"/>
</dbReference>
<dbReference type="Proteomes" id="UP000034682">
    <property type="component" value="Unassembled WGS sequence"/>
</dbReference>
<reference evidence="2 3" key="1">
    <citation type="journal article" date="2015" name="Nature">
        <title>rRNA introns, odd ribosomes, and small enigmatic genomes across a large radiation of phyla.</title>
        <authorList>
            <person name="Brown C.T."/>
            <person name="Hug L.A."/>
            <person name="Thomas B.C."/>
            <person name="Sharon I."/>
            <person name="Castelle C.J."/>
            <person name="Singh A."/>
            <person name="Wilkins M.J."/>
            <person name="Williams K.H."/>
            <person name="Banfield J.F."/>
        </authorList>
    </citation>
    <scope>NUCLEOTIDE SEQUENCE [LARGE SCALE GENOMIC DNA]</scope>
</reference>
<feature type="domain" description="Methyltransferase type 11" evidence="1">
    <location>
        <begin position="55"/>
        <end position="148"/>
    </location>
</feature>
<comment type="caution">
    <text evidence="2">The sequence shown here is derived from an EMBL/GenBank/DDBJ whole genome shotgun (WGS) entry which is preliminary data.</text>
</comment>
<sequence length="251" mass="29051">MKYYTADELKTTNKEGAHEILDECDAQLVKFHFGIEAFKNWHKKLFNGNKQVKVLDLGTGSGGFARQLADMDCAGNLYGTDIDDYRKNEIKPLYREFKAADLSWDSIPWPDNTFDIVTAWCVLPHLENPFYCVREVNRVLKNNGLFIFSVLHIASKSSADYFRKNRSFPHYRPTNNHIALFPDAVVKSAILKNFELVDTEYAVRPKIFQGSIKNKIRAIVYALINKYWPAAGKALRRRWAYDAIYTIRKKL</sequence>
<name>A0A0G1VFT0_9BACT</name>
<evidence type="ECO:0000259" key="1">
    <source>
        <dbReference type="Pfam" id="PF08241"/>
    </source>
</evidence>
<dbReference type="PANTHER" id="PTHR43591:SF110">
    <property type="entry name" value="RHODANESE DOMAIN-CONTAINING PROTEIN"/>
    <property type="match status" value="1"/>
</dbReference>
<dbReference type="EMBL" id="LCOK01000008">
    <property type="protein sequence ID" value="KKU77023.1"/>
    <property type="molecule type" value="Genomic_DNA"/>
</dbReference>
<dbReference type="AlphaFoldDB" id="A0A0G1VFT0"/>
<keyword evidence="2" id="KW-0808">Transferase</keyword>
<dbReference type="InterPro" id="IPR029063">
    <property type="entry name" value="SAM-dependent_MTases_sf"/>
</dbReference>
<accession>A0A0G1VFT0</accession>
<dbReference type="GO" id="GO:0032259">
    <property type="term" value="P:methylation"/>
    <property type="evidence" value="ECO:0007669"/>
    <property type="project" value="UniProtKB-KW"/>
</dbReference>
<dbReference type="Pfam" id="PF08241">
    <property type="entry name" value="Methyltransf_11"/>
    <property type="match status" value="1"/>
</dbReference>
<evidence type="ECO:0000313" key="2">
    <source>
        <dbReference type="EMBL" id="KKU77023.1"/>
    </source>
</evidence>
<protein>
    <submittedName>
        <fullName evidence="2">Methyltransferase type 11</fullName>
    </submittedName>
</protein>
<dbReference type="PANTHER" id="PTHR43591">
    <property type="entry name" value="METHYLTRANSFERASE"/>
    <property type="match status" value="1"/>
</dbReference>
<dbReference type="SUPFAM" id="SSF53335">
    <property type="entry name" value="S-adenosyl-L-methionine-dependent methyltransferases"/>
    <property type="match status" value="1"/>
</dbReference>
<gene>
    <name evidence="2" type="ORF">UY02_C0008G0003</name>
</gene>
<dbReference type="InterPro" id="IPR013216">
    <property type="entry name" value="Methyltransf_11"/>
</dbReference>